<dbReference type="AlphaFoldDB" id="S0EZY4"/>
<dbReference type="PATRIC" id="fig|1303518.3.peg.2460"/>
<dbReference type="STRING" id="454171.CP488_01726"/>
<dbReference type="InParanoid" id="S0EZY4"/>
<dbReference type="Proteomes" id="UP000014227">
    <property type="component" value="Chromosome I"/>
</dbReference>
<proteinExistence type="predicted"/>
<name>S0EZY4_CHTCT</name>
<evidence type="ECO:0000313" key="1">
    <source>
        <dbReference type="EMBL" id="CCW36171.1"/>
    </source>
</evidence>
<dbReference type="KEGG" id="ccz:CCALI_02367"/>
<dbReference type="EMBL" id="HF951689">
    <property type="protein sequence ID" value="CCW36171.1"/>
    <property type="molecule type" value="Genomic_DNA"/>
</dbReference>
<accession>S0EZY4</accession>
<dbReference type="HOGENOM" id="CLU_1882086_0_0_0"/>
<reference evidence="2" key="1">
    <citation type="submission" date="2013-03" db="EMBL/GenBank/DDBJ databases">
        <title>Genome sequence of Chthonomonas calidirosea, the first sequenced genome from the Armatimonadetes phylum (formally candidate division OP10).</title>
        <authorList>
            <person name="Lee K.C.Y."/>
            <person name="Morgan X.C."/>
            <person name="Dunfield P.F."/>
            <person name="Tamas I."/>
            <person name="Houghton K.M."/>
            <person name="Vyssotski M."/>
            <person name="Ryan J.L.J."/>
            <person name="Lagutin K."/>
            <person name="McDonald I.R."/>
            <person name="Stott M.B."/>
        </authorList>
    </citation>
    <scope>NUCLEOTIDE SEQUENCE [LARGE SCALE GENOMIC DNA]</scope>
    <source>
        <strain evidence="2">DSM 23976 / ICMP 18418 / T49</strain>
    </source>
</reference>
<keyword evidence="2" id="KW-1185">Reference proteome</keyword>
<dbReference type="RefSeq" id="WP_016483688.1">
    <property type="nucleotide sequence ID" value="NC_021487.1"/>
</dbReference>
<sequence>MKPIDLPRQHPLPMRHQIRKALGFPQGNLLLLLLHGPACAYCQTIEAQLQERRAIWEAWGTQLAVLYEETAGIALPKAEEEIALLCLDFRGCFMDGWTLVHPDEVDWQEIEETVRWVAIQEPECGTCYIEPAWQE</sequence>
<evidence type="ECO:0000313" key="2">
    <source>
        <dbReference type="Proteomes" id="UP000014227"/>
    </source>
</evidence>
<protein>
    <submittedName>
        <fullName evidence="1">Uncharacterized protein</fullName>
    </submittedName>
</protein>
<gene>
    <name evidence="1" type="ORF">CCALI_02367</name>
</gene>
<organism evidence="1 2">
    <name type="scientific">Chthonomonas calidirosea (strain DSM 23976 / ICMP 18418 / T49)</name>
    <dbReference type="NCBI Taxonomy" id="1303518"/>
    <lineage>
        <taxon>Bacteria</taxon>
        <taxon>Bacillati</taxon>
        <taxon>Armatimonadota</taxon>
        <taxon>Chthonomonadia</taxon>
        <taxon>Chthonomonadales</taxon>
        <taxon>Chthonomonadaceae</taxon>
        <taxon>Chthonomonas</taxon>
    </lineage>
</organism>